<feature type="transmembrane region" description="Helical" evidence="1">
    <location>
        <begin position="405"/>
        <end position="423"/>
    </location>
</feature>
<dbReference type="EMBL" id="CAJJDN010000087">
    <property type="protein sequence ID" value="CAD8106605.1"/>
    <property type="molecule type" value="Genomic_DNA"/>
</dbReference>
<feature type="transmembrane region" description="Helical" evidence="1">
    <location>
        <begin position="368"/>
        <end position="393"/>
    </location>
</feature>
<protein>
    <submittedName>
        <fullName evidence="2">Uncharacterized protein</fullName>
    </submittedName>
</protein>
<comment type="caution">
    <text evidence="2">The sequence shown here is derived from an EMBL/GenBank/DDBJ whole genome shotgun (WGS) entry which is preliminary data.</text>
</comment>
<evidence type="ECO:0000313" key="2">
    <source>
        <dbReference type="EMBL" id="CAD8106605.1"/>
    </source>
</evidence>
<dbReference type="OrthoDB" id="312285at2759"/>
<feature type="transmembrane region" description="Helical" evidence="1">
    <location>
        <begin position="308"/>
        <end position="329"/>
    </location>
</feature>
<accession>A0A8S1PTP5</accession>
<feature type="transmembrane region" description="Helical" evidence="1">
    <location>
        <begin position="9"/>
        <end position="29"/>
    </location>
</feature>
<proteinExistence type="predicted"/>
<dbReference type="AlphaFoldDB" id="A0A8S1PTP5"/>
<feature type="transmembrane region" description="Helical" evidence="1">
    <location>
        <begin position="168"/>
        <end position="191"/>
    </location>
</feature>
<sequence length="449" mass="52122">MIKQSTIRFLFQMIYFSNFWNTFIAQYYINLSLYQEVNQIFFYLIMTILKIICPALSGFIIDHVQFTLNILFIGQWLTIVSYIYFLANILREIDDYLYFAIGFQILGQQLQIVIILTMISKHFTESQIPLQITRFYQYDYGGRILCSMIFFIQAFNNKIEWLQYEKKVLIIISIIPFVILLSLALCIYRSFPIFRLDIYKKIPELEKSPMGQQNNLLQVIKDLCKTEIILIVIAASSVMSIIQIWQKQLLTKFYGYFNNIYHEQQSSTTILFGFAIFEIPAFISIFVAERVGKKIKTNFDALQYLNDATSNSLIYFILSALQIACKHSMMGLQIFLLILTLIMQQQNLTILSISSTILIGVKKNQRTFGVSFGMLSMFTNLFEIWVICVLSQLKVENTILSIQKIAVIYGFAICYCILGATLAKMLQFVNQIKIEQAPLSLQALELINN</sequence>
<feature type="transmembrane region" description="Helical" evidence="1">
    <location>
        <begin position="96"/>
        <end position="119"/>
    </location>
</feature>
<keyword evidence="3" id="KW-1185">Reference proteome</keyword>
<feature type="transmembrane region" description="Helical" evidence="1">
    <location>
        <begin position="41"/>
        <end position="61"/>
    </location>
</feature>
<feature type="transmembrane region" description="Helical" evidence="1">
    <location>
        <begin position="335"/>
        <end position="361"/>
    </location>
</feature>
<organism evidence="2 3">
    <name type="scientific">Paramecium sonneborni</name>
    <dbReference type="NCBI Taxonomy" id="65129"/>
    <lineage>
        <taxon>Eukaryota</taxon>
        <taxon>Sar</taxon>
        <taxon>Alveolata</taxon>
        <taxon>Ciliophora</taxon>
        <taxon>Intramacronucleata</taxon>
        <taxon>Oligohymenophorea</taxon>
        <taxon>Peniculida</taxon>
        <taxon>Parameciidae</taxon>
        <taxon>Paramecium</taxon>
    </lineage>
</organism>
<feature type="transmembrane region" description="Helical" evidence="1">
    <location>
        <begin position="228"/>
        <end position="246"/>
    </location>
</feature>
<feature type="transmembrane region" description="Helical" evidence="1">
    <location>
        <begin position="68"/>
        <end position="90"/>
    </location>
</feature>
<keyword evidence="1" id="KW-0472">Membrane</keyword>
<keyword evidence="1" id="KW-1133">Transmembrane helix</keyword>
<evidence type="ECO:0000256" key="1">
    <source>
        <dbReference type="SAM" id="Phobius"/>
    </source>
</evidence>
<feature type="transmembrane region" description="Helical" evidence="1">
    <location>
        <begin position="140"/>
        <end position="156"/>
    </location>
</feature>
<name>A0A8S1PTP5_9CILI</name>
<keyword evidence="1" id="KW-0812">Transmembrane</keyword>
<dbReference type="Proteomes" id="UP000692954">
    <property type="component" value="Unassembled WGS sequence"/>
</dbReference>
<gene>
    <name evidence="2" type="ORF">PSON_ATCC_30995.1.T0870066</name>
</gene>
<evidence type="ECO:0000313" key="3">
    <source>
        <dbReference type="Proteomes" id="UP000692954"/>
    </source>
</evidence>
<feature type="transmembrane region" description="Helical" evidence="1">
    <location>
        <begin position="266"/>
        <end position="287"/>
    </location>
</feature>
<reference evidence="2" key="1">
    <citation type="submission" date="2021-01" db="EMBL/GenBank/DDBJ databases">
        <authorList>
            <consortium name="Genoscope - CEA"/>
            <person name="William W."/>
        </authorList>
    </citation>
    <scope>NUCLEOTIDE SEQUENCE</scope>
</reference>